<dbReference type="Pfam" id="PF12802">
    <property type="entry name" value="MarR_2"/>
    <property type="match status" value="1"/>
</dbReference>
<dbReference type="RefSeq" id="WP_157459875.1">
    <property type="nucleotide sequence ID" value="NZ_WQLB01000019.1"/>
</dbReference>
<dbReference type="PANTHER" id="PTHR33164">
    <property type="entry name" value="TRANSCRIPTIONAL REGULATOR, MARR FAMILY"/>
    <property type="match status" value="1"/>
</dbReference>
<dbReference type="Proteomes" id="UP000483286">
    <property type="component" value="Unassembled WGS sequence"/>
</dbReference>
<evidence type="ECO:0000313" key="3">
    <source>
        <dbReference type="Proteomes" id="UP000483286"/>
    </source>
</evidence>
<gene>
    <name evidence="2" type="ORF">GO986_13800</name>
</gene>
<accession>A0A7C9HSR0</accession>
<name>A0A7C9HSR0_9DEIO</name>
<comment type="caution">
    <text evidence="2">The sequence shown here is derived from an EMBL/GenBank/DDBJ whole genome shotgun (WGS) entry which is preliminary data.</text>
</comment>
<dbReference type="InterPro" id="IPR039422">
    <property type="entry name" value="MarR/SlyA-like"/>
</dbReference>
<protein>
    <submittedName>
        <fullName evidence="2">MarR family transcriptional regulator</fullName>
    </submittedName>
</protein>
<dbReference type="EMBL" id="WQLB01000019">
    <property type="protein sequence ID" value="MVN87833.1"/>
    <property type="molecule type" value="Genomic_DNA"/>
</dbReference>
<proteinExistence type="predicted"/>
<evidence type="ECO:0000313" key="2">
    <source>
        <dbReference type="EMBL" id="MVN87833.1"/>
    </source>
</evidence>
<keyword evidence="3" id="KW-1185">Reference proteome</keyword>
<dbReference type="InterPro" id="IPR036388">
    <property type="entry name" value="WH-like_DNA-bd_sf"/>
</dbReference>
<dbReference type="PRINTS" id="PR00598">
    <property type="entry name" value="HTHMARR"/>
</dbReference>
<evidence type="ECO:0000259" key="1">
    <source>
        <dbReference type="PROSITE" id="PS50995"/>
    </source>
</evidence>
<dbReference type="GO" id="GO:0003700">
    <property type="term" value="F:DNA-binding transcription factor activity"/>
    <property type="evidence" value="ECO:0007669"/>
    <property type="project" value="InterPro"/>
</dbReference>
<reference evidence="2 3" key="1">
    <citation type="submission" date="2019-12" db="EMBL/GenBank/DDBJ databases">
        <title>Deinococcus sp. HMF7620 Genome sequencing and assembly.</title>
        <authorList>
            <person name="Kang H."/>
            <person name="Kim H."/>
            <person name="Joh K."/>
        </authorList>
    </citation>
    <scope>NUCLEOTIDE SEQUENCE [LARGE SCALE GENOMIC DNA]</scope>
    <source>
        <strain evidence="2 3">HMF7620</strain>
    </source>
</reference>
<feature type="domain" description="HTH marR-type" evidence="1">
    <location>
        <begin position="14"/>
        <end position="153"/>
    </location>
</feature>
<dbReference type="AlphaFoldDB" id="A0A7C9HSR0"/>
<dbReference type="InterPro" id="IPR000835">
    <property type="entry name" value="HTH_MarR-typ"/>
</dbReference>
<sequence length="160" mass="17468">MRPGFTSPAQAPPAPDLTTQPLRFLAAYWAVWQHLSGHLQTALEQGHGLDVRSFIALSYVQAAPLTPAELASHLRVPRYEVTRVLRHLESRQAIDRHPAPHDARSHRLCATPAGRALWQAALHTVETVTTPALHALSPTPLDILTASLETLAATPLEARP</sequence>
<dbReference type="InterPro" id="IPR036390">
    <property type="entry name" value="WH_DNA-bd_sf"/>
</dbReference>
<dbReference type="SMART" id="SM00347">
    <property type="entry name" value="HTH_MARR"/>
    <property type="match status" value="1"/>
</dbReference>
<dbReference type="SUPFAM" id="SSF46785">
    <property type="entry name" value="Winged helix' DNA-binding domain"/>
    <property type="match status" value="1"/>
</dbReference>
<dbReference type="PANTHER" id="PTHR33164:SF43">
    <property type="entry name" value="HTH-TYPE TRANSCRIPTIONAL REPRESSOR YETL"/>
    <property type="match status" value="1"/>
</dbReference>
<dbReference type="Gene3D" id="1.10.10.10">
    <property type="entry name" value="Winged helix-like DNA-binding domain superfamily/Winged helix DNA-binding domain"/>
    <property type="match status" value="1"/>
</dbReference>
<organism evidence="2 3">
    <name type="scientific">Deinococcus arboris</name>
    <dbReference type="NCBI Taxonomy" id="2682977"/>
    <lineage>
        <taxon>Bacteria</taxon>
        <taxon>Thermotogati</taxon>
        <taxon>Deinococcota</taxon>
        <taxon>Deinococci</taxon>
        <taxon>Deinococcales</taxon>
        <taxon>Deinococcaceae</taxon>
        <taxon>Deinococcus</taxon>
    </lineage>
</organism>
<dbReference type="PROSITE" id="PS50995">
    <property type="entry name" value="HTH_MARR_2"/>
    <property type="match status" value="1"/>
</dbReference>
<dbReference type="GO" id="GO:0006950">
    <property type="term" value="P:response to stress"/>
    <property type="evidence" value="ECO:0007669"/>
    <property type="project" value="TreeGrafter"/>
</dbReference>